<evidence type="ECO:0008006" key="3">
    <source>
        <dbReference type="Google" id="ProtNLM"/>
    </source>
</evidence>
<dbReference type="OrthoDB" id="4754831at2759"/>
<proteinExistence type="predicted"/>
<name>A0A3N4KWV3_9PEZI</name>
<gene>
    <name evidence="1" type="ORF">P167DRAFT_535553</name>
</gene>
<accession>A0A3N4KWV3</accession>
<dbReference type="EMBL" id="ML119126">
    <property type="protein sequence ID" value="RPB12831.1"/>
    <property type="molecule type" value="Genomic_DNA"/>
</dbReference>
<keyword evidence="2" id="KW-1185">Reference proteome</keyword>
<protein>
    <recommendedName>
        <fullName evidence="3">SAP domain-containing protein</fullName>
    </recommendedName>
</protein>
<organism evidence="1 2">
    <name type="scientific">Morchella conica CCBAS932</name>
    <dbReference type="NCBI Taxonomy" id="1392247"/>
    <lineage>
        <taxon>Eukaryota</taxon>
        <taxon>Fungi</taxon>
        <taxon>Dikarya</taxon>
        <taxon>Ascomycota</taxon>
        <taxon>Pezizomycotina</taxon>
        <taxon>Pezizomycetes</taxon>
        <taxon>Pezizales</taxon>
        <taxon>Morchellaceae</taxon>
        <taxon>Morchella</taxon>
    </lineage>
</organism>
<reference evidence="1 2" key="1">
    <citation type="journal article" date="2018" name="Nat. Ecol. Evol.">
        <title>Pezizomycetes genomes reveal the molecular basis of ectomycorrhizal truffle lifestyle.</title>
        <authorList>
            <person name="Murat C."/>
            <person name="Payen T."/>
            <person name="Noel B."/>
            <person name="Kuo A."/>
            <person name="Morin E."/>
            <person name="Chen J."/>
            <person name="Kohler A."/>
            <person name="Krizsan K."/>
            <person name="Balestrini R."/>
            <person name="Da Silva C."/>
            <person name="Montanini B."/>
            <person name="Hainaut M."/>
            <person name="Levati E."/>
            <person name="Barry K.W."/>
            <person name="Belfiori B."/>
            <person name="Cichocki N."/>
            <person name="Clum A."/>
            <person name="Dockter R.B."/>
            <person name="Fauchery L."/>
            <person name="Guy J."/>
            <person name="Iotti M."/>
            <person name="Le Tacon F."/>
            <person name="Lindquist E.A."/>
            <person name="Lipzen A."/>
            <person name="Malagnac F."/>
            <person name="Mello A."/>
            <person name="Molinier V."/>
            <person name="Miyauchi S."/>
            <person name="Poulain J."/>
            <person name="Riccioni C."/>
            <person name="Rubini A."/>
            <person name="Sitrit Y."/>
            <person name="Splivallo R."/>
            <person name="Traeger S."/>
            <person name="Wang M."/>
            <person name="Zifcakova L."/>
            <person name="Wipf D."/>
            <person name="Zambonelli A."/>
            <person name="Paolocci F."/>
            <person name="Nowrousian M."/>
            <person name="Ottonello S."/>
            <person name="Baldrian P."/>
            <person name="Spatafora J.W."/>
            <person name="Henrissat B."/>
            <person name="Nagy L.G."/>
            <person name="Aury J.M."/>
            <person name="Wincker P."/>
            <person name="Grigoriev I.V."/>
            <person name="Bonfante P."/>
            <person name="Martin F.M."/>
        </authorList>
    </citation>
    <scope>NUCLEOTIDE SEQUENCE [LARGE SCALE GENOMIC DNA]</scope>
    <source>
        <strain evidence="1 2">CCBAS932</strain>
    </source>
</reference>
<dbReference type="AlphaFoldDB" id="A0A3N4KWV3"/>
<dbReference type="InParanoid" id="A0A3N4KWV3"/>
<evidence type="ECO:0000313" key="2">
    <source>
        <dbReference type="Proteomes" id="UP000277580"/>
    </source>
</evidence>
<sequence>MNNSVAARTDNELIPLKTQNFPMTLVDIDRTNSIELNRLLESHGLPTAGTMAARKRQLKNYLGVTIAMKTRNIDSLRES</sequence>
<dbReference type="Proteomes" id="UP000277580">
    <property type="component" value="Unassembled WGS sequence"/>
</dbReference>
<evidence type="ECO:0000313" key="1">
    <source>
        <dbReference type="EMBL" id="RPB12831.1"/>
    </source>
</evidence>